<keyword evidence="2" id="KW-1185">Reference proteome</keyword>
<evidence type="ECO:0000313" key="2">
    <source>
        <dbReference type="Proteomes" id="UP000807342"/>
    </source>
</evidence>
<accession>A0A9P5XBF4</accession>
<evidence type="ECO:0000313" key="1">
    <source>
        <dbReference type="EMBL" id="KAF9448293.1"/>
    </source>
</evidence>
<dbReference type="AlphaFoldDB" id="A0A9P5XBF4"/>
<organism evidence="1 2">
    <name type="scientific">Macrolepiota fuliginosa MF-IS2</name>
    <dbReference type="NCBI Taxonomy" id="1400762"/>
    <lineage>
        <taxon>Eukaryota</taxon>
        <taxon>Fungi</taxon>
        <taxon>Dikarya</taxon>
        <taxon>Basidiomycota</taxon>
        <taxon>Agaricomycotina</taxon>
        <taxon>Agaricomycetes</taxon>
        <taxon>Agaricomycetidae</taxon>
        <taxon>Agaricales</taxon>
        <taxon>Agaricineae</taxon>
        <taxon>Agaricaceae</taxon>
        <taxon>Macrolepiota</taxon>
    </lineage>
</organism>
<dbReference type="EMBL" id="MU151166">
    <property type="protein sequence ID" value="KAF9448293.1"/>
    <property type="molecule type" value="Genomic_DNA"/>
</dbReference>
<protein>
    <submittedName>
        <fullName evidence="1">Uncharacterized protein</fullName>
    </submittedName>
</protein>
<gene>
    <name evidence="1" type="ORF">P691DRAFT_816874</name>
</gene>
<name>A0A9P5XBF4_9AGAR</name>
<proteinExistence type="predicted"/>
<sequence>MCYPFLCSMGKYAIKRAPVAHWRIKLDSEDCGDNHDMEAIRNVWIELGPTASPARSHPGAPVHYDRSTLYTLTAHIMGNSQEATVLRSHALIIDMPHVRNVMVACIDYELRVKLEPQSKWLRFLSAAPDLDFPRMPPGVQCSRAERPPFLRLALVKQRRGIQWLTTTIFLTELRKMTSGLRVILE</sequence>
<comment type="caution">
    <text evidence="1">The sequence shown here is derived from an EMBL/GenBank/DDBJ whole genome shotgun (WGS) entry which is preliminary data.</text>
</comment>
<reference evidence="1" key="1">
    <citation type="submission" date="2020-11" db="EMBL/GenBank/DDBJ databases">
        <authorList>
            <consortium name="DOE Joint Genome Institute"/>
            <person name="Ahrendt S."/>
            <person name="Riley R."/>
            <person name="Andreopoulos W."/>
            <person name="Labutti K."/>
            <person name="Pangilinan J."/>
            <person name="Ruiz-Duenas F.J."/>
            <person name="Barrasa J.M."/>
            <person name="Sanchez-Garcia M."/>
            <person name="Camarero S."/>
            <person name="Miyauchi S."/>
            <person name="Serrano A."/>
            <person name="Linde D."/>
            <person name="Babiker R."/>
            <person name="Drula E."/>
            <person name="Ayuso-Fernandez I."/>
            <person name="Pacheco R."/>
            <person name="Padilla G."/>
            <person name="Ferreira P."/>
            <person name="Barriuso J."/>
            <person name="Kellner H."/>
            <person name="Castanera R."/>
            <person name="Alfaro M."/>
            <person name="Ramirez L."/>
            <person name="Pisabarro A.G."/>
            <person name="Kuo A."/>
            <person name="Tritt A."/>
            <person name="Lipzen A."/>
            <person name="He G."/>
            <person name="Yan M."/>
            <person name="Ng V."/>
            <person name="Cullen D."/>
            <person name="Martin F."/>
            <person name="Rosso M.-N."/>
            <person name="Henrissat B."/>
            <person name="Hibbett D."/>
            <person name="Martinez A.T."/>
            <person name="Grigoriev I.V."/>
        </authorList>
    </citation>
    <scope>NUCLEOTIDE SEQUENCE</scope>
    <source>
        <strain evidence="1">MF-IS2</strain>
    </source>
</reference>
<dbReference type="Proteomes" id="UP000807342">
    <property type="component" value="Unassembled WGS sequence"/>
</dbReference>